<accession>A0A5J4P549</accession>
<proteinExistence type="predicted"/>
<comment type="caution">
    <text evidence="1">The sequence shown here is derived from an EMBL/GenBank/DDBJ whole genome shotgun (WGS) entry which is preliminary data.</text>
</comment>
<organism evidence="1">
    <name type="scientific">termite gut metagenome</name>
    <dbReference type="NCBI Taxonomy" id="433724"/>
    <lineage>
        <taxon>unclassified sequences</taxon>
        <taxon>metagenomes</taxon>
        <taxon>organismal metagenomes</taxon>
    </lineage>
</organism>
<gene>
    <name evidence="1" type="ORF">EZS27_044196</name>
</gene>
<dbReference type="EMBL" id="SNRY01011736">
    <property type="protein sequence ID" value="KAA6304160.1"/>
    <property type="molecule type" value="Genomic_DNA"/>
</dbReference>
<protein>
    <submittedName>
        <fullName evidence="1">Uncharacterized protein</fullName>
    </submittedName>
</protein>
<name>A0A5J4P549_9ZZZZ</name>
<feature type="non-terminal residue" evidence="1">
    <location>
        <position position="22"/>
    </location>
</feature>
<dbReference type="AlphaFoldDB" id="A0A5J4P549"/>
<reference evidence="1" key="1">
    <citation type="submission" date="2019-03" db="EMBL/GenBank/DDBJ databases">
        <title>Single cell metagenomics reveals metabolic interactions within the superorganism composed of flagellate Streblomastix strix and complex community of Bacteroidetes bacteria on its surface.</title>
        <authorList>
            <person name="Treitli S.C."/>
            <person name="Kolisko M."/>
            <person name="Husnik F."/>
            <person name="Keeling P."/>
            <person name="Hampl V."/>
        </authorList>
    </citation>
    <scope>NUCLEOTIDE SEQUENCE</scope>
    <source>
        <strain evidence="1">STM</strain>
    </source>
</reference>
<evidence type="ECO:0000313" key="1">
    <source>
        <dbReference type="EMBL" id="KAA6304160.1"/>
    </source>
</evidence>
<sequence>MAQVKSKTKQPTKKVIDILFQK</sequence>